<keyword evidence="3" id="KW-1185">Reference proteome</keyword>
<evidence type="ECO:0000313" key="2">
    <source>
        <dbReference type="EMBL" id="CAB3374907.1"/>
    </source>
</evidence>
<evidence type="ECO:0000256" key="1">
    <source>
        <dbReference type="SAM" id="MobiDB-lite"/>
    </source>
</evidence>
<proteinExistence type="predicted"/>
<dbReference type="OrthoDB" id="668540at2759"/>
<accession>A0A8S1CTW5</accession>
<organism evidence="2 3">
    <name type="scientific">Cloeon dipterum</name>
    <dbReference type="NCBI Taxonomy" id="197152"/>
    <lineage>
        <taxon>Eukaryota</taxon>
        <taxon>Metazoa</taxon>
        <taxon>Ecdysozoa</taxon>
        <taxon>Arthropoda</taxon>
        <taxon>Hexapoda</taxon>
        <taxon>Insecta</taxon>
        <taxon>Pterygota</taxon>
        <taxon>Palaeoptera</taxon>
        <taxon>Ephemeroptera</taxon>
        <taxon>Pisciforma</taxon>
        <taxon>Baetidae</taxon>
        <taxon>Cloeon</taxon>
    </lineage>
</organism>
<comment type="caution">
    <text evidence="2">The sequence shown here is derived from an EMBL/GenBank/DDBJ whole genome shotgun (WGS) entry which is preliminary data.</text>
</comment>
<dbReference type="AlphaFoldDB" id="A0A8S1CTW5"/>
<protein>
    <submittedName>
        <fullName evidence="2">Uncharacterized protein</fullName>
    </submittedName>
</protein>
<gene>
    <name evidence="2" type="ORF">CLODIP_2_CD15108</name>
</gene>
<reference evidence="2 3" key="1">
    <citation type="submission" date="2020-04" db="EMBL/GenBank/DDBJ databases">
        <authorList>
            <person name="Alioto T."/>
            <person name="Alioto T."/>
            <person name="Gomez Garrido J."/>
        </authorList>
    </citation>
    <scope>NUCLEOTIDE SEQUENCE [LARGE SCALE GENOMIC DNA]</scope>
</reference>
<feature type="region of interest" description="Disordered" evidence="1">
    <location>
        <begin position="280"/>
        <end position="330"/>
    </location>
</feature>
<dbReference type="Proteomes" id="UP000494165">
    <property type="component" value="Unassembled WGS sequence"/>
</dbReference>
<name>A0A8S1CTW5_9INSE</name>
<dbReference type="EMBL" id="CADEPI010000105">
    <property type="protein sequence ID" value="CAB3374907.1"/>
    <property type="molecule type" value="Genomic_DNA"/>
</dbReference>
<feature type="compositionally biased region" description="Polar residues" evidence="1">
    <location>
        <begin position="308"/>
        <end position="320"/>
    </location>
</feature>
<sequence>MLRNPQGFVMEAQGRPQVRGSQDDSFVGYVFQRAQTDPDFPHYAANKQPARWALGDDTFIDNHHVIHDRWKVSPGKMQPQVMQQMQLASAYEMHQAAVLKQHQEQMVFMNTAMGTPPPHPSLVGQPHNRNGQTRSSNCLAIVWIQPSASPYSGPQSMMKDIVVGAPNDMIAQSTKKLWGMDEHQKDDKGGGTGGNILQHLGDPHQVWRDTTWSNSEHPVSQPISMATRRAGSFPGPDPTSILSPRSETGGLGVKMVEYVLGSSPTSNELEPRLRVLGLNGSDVKKEQGDKAPSPFEGNAHAQKDNEVSGISQNGQASAVQNGMDDDKGFK</sequence>
<evidence type="ECO:0000313" key="3">
    <source>
        <dbReference type="Proteomes" id="UP000494165"/>
    </source>
</evidence>